<reference evidence="3" key="1">
    <citation type="journal article" date="2018" name="Nat. Microbiol.">
        <title>Leveraging single-cell genomics to expand the fungal tree of life.</title>
        <authorList>
            <person name="Ahrendt S.R."/>
            <person name="Quandt C.A."/>
            <person name="Ciobanu D."/>
            <person name="Clum A."/>
            <person name="Salamov A."/>
            <person name="Andreopoulos B."/>
            <person name="Cheng J.F."/>
            <person name="Woyke T."/>
            <person name="Pelin A."/>
            <person name="Henrissat B."/>
            <person name="Reynolds N.K."/>
            <person name="Benny G.L."/>
            <person name="Smith M.E."/>
            <person name="James T.Y."/>
            <person name="Grigoriev I.V."/>
        </authorList>
    </citation>
    <scope>NUCLEOTIDE SEQUENCE [LARGE SCALE GENOMIC DNA]</scope>
    <source>
        <strain evidence="3">RSA 468</strain>
    </source>
</reference>
<gene>
    <name evidence="2" type="ORF">BJ085DRAFT_31749</name>
</gene>
<evidence type="ECO:0000313" key="3">
    <source>
        <dbReference type="Proteomes" id="UP000268162"/>
    </source>
</evidence>
<organism evidence="2 3">
    <name type="scientific">Dimargaris cristalligena</name>
    <dbReference type="NCBI Taxonomy" id="215637"/>
    <lineage>
        <taxon>Eukaryota</taxon>
        <taxon>Fungi</taxon>
        <taxon>Fungi incertae sedis</taxon>
        <taxon>Zoopagomycota</taxon>
        <taxon>Kickxellomycotina</taxon>
        <taxon>Dimargaritomycetes</taxon>
        <taxon>Dimargaritales</taxon>
        <taxon>Dimargaritaceae</taxon>
        <taxon>Dimargaris</taxon>
    </lineage>
</organism>
<evidence type="ECO:0000313" key="2">
    <source>
        <dbReference type="EMBL" id="RKP39494.1"/>
    </source>
</evidence>
<dbReference type="AlphaFoldDB" id="A0A4Q0A0I2"/>
<keyword evidence="1" id="KW-0732">Signal</keyword>
<name>A0A4Q0A0I2_9FUNG</name>
<feature type="signal peptide" evidence="1">
    <location>
        <begin position="1"/>
        <end position="21"/>
    </location>
</feature>
<protein>
    <submittedName>
        <fullName evidence="2">Uncharacterized protein</fullName>
    </submittedName>
</protein>
<evidence type="ECO:0000256" key="1">
    <source>
        <dbReference type="SAM" id="SignalP"/>
    </source>
</evidence>
<feature type="chain" id="PRO_5020822258" evidence="1">
    <location>
        <begin position="22"/>
        <end position="427"/>
    </location>
</feature>
<sequence>MKSTVVSVTFCGLVLINSAIGRPNTTTLAPSIHASHLNLTPNVAFDSERFLSGTGHEYVEDRVSDTLSSNSTNDDKDQTDIVTKSALQRFEQHVNGLLQSDQKTGELIQLAHSVELESALLMRDWSLTMEDLQKSAFPKQYPIFKHGGYLSDLTSLAKLGRLHSIQSQWAYLDYSRLAPTQQRTLFPLVHALSHLPADQILRLLAGFYSGIKDQAQKLNETPNEQDDSTRSIVEELATSSTTLIDQLLVSVITALAIGGQFTVLQKMDISPLWEEGSLQHWATDIRMLIAQLVLEYGGSQFSEWAIPRAGSRRISRGVAKLLGFDRAFALLPPGRSLTGLSKDLFLNHLTAQKHIYPYRHFDDGSPALAIRVRRSTAEYQLYSTGTIAPHDAWISQDIVDDLLQSVEMTVPHWLSDRIVSEQRFDPL</sequence>
<dbReference type="Proteomes" id="UP000268162">
    <property type="component" value="Unassembled WGS sequence"/>
</dbReference>
<proteinExistence type="predicted"/>
<accession>A0A4Q0A0I2</accession>
<dbReference type="EMBL" id="ML002267">
    <property type="protein sequence ID" value="RKP39494.1"/>
    <property type="molecule type" value="Genomic_DNA"/>
</dbReference>
<keyword evidence="3" id="KW-1185">Reference proteome</keyword>